<dbReference type="Pfam" id="PF00672">
    <property type="entry name" value="HAMP"/>
    <property type="match status" value="1"/>
</dbReference>
<dbReference type="PROSITE" id="PS50885">
    <property type="entry name" value="HAMP"/>
    <property type="match status" value="1"/>
</dbReference>
<dbReference type="PANTHER" id="PTHR32089">
    <property type="entry name" value="METHYL-ACCEPTING CHEMOTAXIS PROTEIN MCPB"/>
    <property type="match status" value="1"/>
</dbReference>
<dbReference type="STRING" id="89065.SAMN05216605_116134"/>
<dbReference type="GO" id="GO:0006935">
    <property type="term" value="P:chemotaxis"/>
    <property type="evidence" value="ECO:0007669"/>
    <property type="project" value="InterPro"/>
</dbReference>
<reference evidence="14" key="1">
    <citation type="submission" date="2016-10" db="EMBL/GenBank/DDBJ databases">
        <authorList>
            <person name="Varghese N."/>
            <person name="Submissions S."/>
        </authorList>
    </citation>
    <scope>NUCLEOTIDE SEQUENCE [LARGE SCALE GENOMIC DNA]</scope>
    <source>
        <strain evidence="14">ATCC 700689</strain>
    </source>
</reference>
<feature type="domain" description="HAMP" evidence="12">
    <location>
        <begin position="228"/>
        <end position="282"/>
    </location>
</feature>
<evidence type="ECO:0000313" key="13">
    <source>
        <dbReference type="EMBL" id="SDI73848.1"/>
    </source>
</evidence>
<dbReference type="SUPFAM" id="SSF58104">
    <property type="entry name" value="Methyl-accepting chemotaxis protein (MCP) signaling domain"/>
    <property type="match status" value="1"/>
</dbReference>
<keyword evidence="6 10" id="KW-0472">Membrane</keyword>
<proteinExistence type="inferred from homology"/>
<dbReference type="Gene3D" id="1.10.287.950">
    <property type="entry name" value="Methyl-accepting chemotaxis protein"/>
    <property type="match status" value="1"/>
</dbReference>
<organism evidence="13 14">
    <name type="scientific">Pseudomonas abietaniphila</name>
    <dbReference type="NCBI Taxonomy" id="89065"/>
    <lineage>
        <taxon>Bacteria</taxon>
        <taxon>Pseudomonadati</taxon>
        <taxon>Pseudomonadota</taxon>
        <taxon>Gammaproteobacteria</taxon>
        <taxon>Pseudomonadales</taxon>
        <taxon>Pseudomonadaceae</taxon>
        <taxon>Pseudomonas</taxon>
    </lineage>
</organism>
<dbReference type="InterPro" id="IPR033480">
    <property type="entry name" value="sCache_2"/>
</dbReference>
<comment type="subcellular location">
    <subcellularLocation>
        <location evidence="1">Cell membrane</location>
        <topology evidence="1">Multi-pass membrane protein</topology>
    </subcellularLocation>
</comment>
<dbReference type="AlphaFoldDB" id="A0A1G8N0Y7"/>
<evidence type="ECO:0000256" key="1">
    <source>
        <dbReference type="ARBA" id="ARBA00004651"/>
    </source>
</evidence>
<dbReference type="GO" id="GO:0005886">
    <property type="term" value="C:plasma membrane"/>
    <property type="evidence" value="ECO:0007669"/>
    <property type="project" value="UniProtKB-SubCell"/>
</dbReference>
<dbReference type="PANTHER" id="PTHR32089:SF119">
    <property type="entry name" value="METHYL-ACCEPTING CHEMOTAXIS PROTEIN CTPL"/>
    <property type="match status" value="1"/>
</dbReference>
<feature type="domain" description="Methyl-accepting transducer" evidence="11">
    <location>
        <begin position="287"/>
        <end position="523"/>
    </location>
</feature>
<dbReference type="PROSITE" id="PS51257">
    <property type="entry name" value="PROKAR_LIPOPROTEIN"/>
    <property type="match status" value="1"/>
</dbReference>
<evidence type="ECO:0000256" key="6">
    <source>
        <dbReference type="ARBA" id="ARBA00023136"/>
    </source>
</evidence>
<name>A0A1G8N0Y7_9PSED</name>
<evidence type="ECO:0000313" key="14">
    <source>
        <dbReference type="Proteomes" id="UP000182894"/>
    </source>
</evidence>
<keyword evidence="7 9" id="KW-0807">Transducer</keyword>
<dbReference type="InterPro" id="IPR004090">
    <property type="entry name" value="Chemotax_Me-accpt_rcpt"/>
</dbReference>
<keyword evidence="5 10" id="KW-1133">Transmembrane helix</keyword>
<evidence type="ECO:0000256" key="3">
    <source>
        <dbReference type="ARBA" id="ARBA00022481"/>
    </source>
</evidence>
<evidence type="ECO:0000256" key="2">
    <source>
        <dbReference type="ARBA" id="ARBA00022475"/>
    </source>
</evidence>
<dbReference type="CDD" id="cd06225">
    <property type="entry name" value="HAMP"/>
    <property type="match status" value="1"/>
</dbReference>
<protein>
    <submittedName>
        <fullName evidence="13">Methyl-accepting chemotaxis sensory transducer with Cache sensor</fullName>
    </submittedName>
</protein>
<evidence type="ECO:0000256" key="4">
    <source>
        <dbReference type="ARBA" id="ARBA00022692"/>
    </source>
</evidence>
<dbReference type="PRINTS" id="PR00260">
    <property type="entry name" value="CHEMTRNSDUCR"/>
</dbReference>
<dbReference type="CDD" id="cd11386">
    <property type="entry name" value="MCP_signal"/>
    <property type="match status" value="1"/>
</dbReference>
<dbReference type="GO" id="GO:0004888">
    <property type="term" value="F:transmembrane signaling receptor activity"/>
    <property type="evidence" value="ECO:0007669"/>
    <property type="project" value="InterPro"/>
</dbReference>
<feature type="transmembrane region" description="Helical" evidence="10">
    <location>
        <begin position="205"/>
        <end position="231"/>
    </location>
</feature>
<keyword evidence="3" id="KW-0488">Methylation</keyword>
<keyword evidence="14" id="KW-1185">Reference proteome</keyword>
<dbReference type="FunFam" id="1.10.287.950:FF:000001">
    <property type="entry name" value="Methyl-accepting chemotaxis sensory transducer"/>
    <property type="match status" value="1"/>
</dbReference>
<accession>A0A1G8N0Y7</accession>
<keyword evidence="2" id="KW-1003">Cell membrane</keyword>
<evidence type="ECO:0000256" key="9">
    <source>
        <dbReference type="PROSITE-ProRule" id="PRU00284"/>
    </source>
</evidence>
<evidence type="ECO:0000259" key="11">
    <source>
        <dbReference type="PROSITE" id="PS50111"/>
    </source>
</evidence>
<evidence type="ECO:0000256" key="5">
    <source>
        <dbReference type="ARBA" id="ARBA00022989"/>
    </source>
</evidence>
<evidence type="ECO:0000256" key="7">
    <source>
        <dbReference type="ARBA" id="ARBA00023224"/>
    </source>
</evidence>
<dbReference type="Proteomes" id="UP000182894">
    <property type="component" value="Unassembled WGS sequence"/>
</dbReference>
<dbReference type="SMART" id="SM00304">
    <property type="entry name" value="HAMP"/>
    <property type="match status" value="1"/>
</dbReference>
<dbReference type="PROSITE" id="PS50111">
    <property type="entry name" value="CHEMOTAXIS_TRANSDUC_2"/>
    <property type="match status" value="1"/>
</dbReference>
<keyword evidence="4 10" id="KW-0812">Transmembrane</keyword>
<comment type="similarity">
    <text evidence="8">Belongs to the methyl-accepting chemotaxis (MCP) protein family.</text>
</comment>
<gene>
    <name evidence="13" type="ORF">SAMN05216605_116134</name>
</gene>
<dbReference type="GO" id="GO:0007165">
    <property type="term" value="P:signal transduction"/>
    <property type="evidence" value="ECO:0007669"/>
    <property type="project" value="UniProtKB-KW"/>
</dbReference>
<evidence type="ECO:0000259" key="12">
    <source>
        <dbReference type="PROSITE" id="PS50885"/>
    </source>
</evidence>
<dbReference type="OrthoDB" id="9781845at2"/>
<dbReference type="SMART" id="SM01049">
    <property type="entry name" value="Cache_2"/>
    <property type="match status" value="1"/>
</dbReference>
<dbReference type="EMBL" id="FNCO01000016">
    <property type="protein sequence ID" value="SDI73848.1"/>
    <property type="molecule type" value="Genomic_DNA"/>
</dbReference>
<sequence length="559" mass="60047">MTLNLRRKVILLAIIPSLLLAAVISCITWVVLQKLAAQEVEQTRALLLEERKLSLKNYQQIGEAAIKPIYDASAPGDMDARDRALKVLKSLQYDKASYFFGYNSQYVRVFWSDKDLDIGKNFSEAKDANGVYVIRGLVDKAKDGTHFFRYDWPTPGSDKPIPKLGYTSYLQKWDLAFGTQANLDDIDNQVAAIEASTQSRIGSSAALIVAIVAVFLAVVALVGVLIGNGLVKPVLVIKQNLDDIAAGDGDLTRRLPETSNDELGALAKSFNQFVEKIHGLVRQIAEMTGQLNGLVNDMSSQAQRSEEAMGRQRQETDQVATAIHEMSSAAHQVSISAQGASQAARKTSDVGSDAKSVVNKSIDSIHALIGEIGESSSSLDHLRQDVQSIATVVDVIRSVAEQTNLLALNAAIEAARAGDAGRGFAVVADEVRALASRTQQSTQEIHEMITSLQRGAQEATVAMSRSSDTGKTTGDLANEAGTSLDAISQLIETINDMNAQIASASEEQTAVAEEISRSMTQIAQAVDTVADDAQSGAQTARSLTELGDRLGGLVKQFRI</sequence>
<evidence type="ECO:0000256" key="8">
    <source>
        <dbReference type="ARBA" id="ARBA00029447"/>
    </source>
</evidence>
<dbReference type="SMART" id="SM00283">
    <property type="entry name" value="MA"/>
    <property type="match status" value="1"/>
</dbReference>
<dbReference type="InterPro" id="IPR004089">
    <property type="entry name" value="MCPsignal_dom"/>
</dbReference>
<dbReference type="InterPro" id="IPR003660">
    <property type="entry name" value="HAMP_dom"/>
</dbReference>
<dbReference type="Pfam" id="PF17200">
    <property type="entry name" value="sCache_2"/>
    <property type="match status" value="1"/>
</dbReference>
<dbReference type="Gene3D" id="3.30.450.20">
    <property type="entry name" value="PAS domain"/>
    <property type="match status" value="1"/>
</dbReference>
<dbReference type="Pfam" id="PF00015">
    <property type="entry name" value="MCPsignal"/>
    <property type="match status" value="1"/>
</dbReference>
<evidence type="ECO:0000256" key="10">
    <source>
        <dbReference type="SAM" id="Phobius"/>
    </source>
</evidence>